<dbReference type="NCBIfam" id="TIGR00801">
    <property type="entry name" value="ncs2"/>
    <property type="match status" value="1"/>
</dbReference>
<accession>M3C047</accession>
<feature type="transmembrane region" description="Helical" evidence="8">
    <location>
        <begin position="191"/>
        <end position="211"/>
    </location>
</feature>
<keyword evidence="10" id="KW-1185">Reference proteome</keyword>
<dbReference type="GO" id="GO:0000324">
    <property type="term" value="C:fungal-type vacuole"/>
    <property type="evidence" value="ECO:0007669"/>
    <property type="project" value="TreeGrafter"/>
</dbReference>
<evidence type="ECO:0000313" key="10">
    <source>
        <dbReference type="Proteomes" id="UP000016931"/>
    </source>
</evidence>
<dbReference type="STRING" id="692275.M3C047"/>
<dbReference type="OMA" id="GLGFDWN"/>
<feature type="transmembrane region" description="Helical" evidence="8">
    <location>
        <begin position="223"/>
        <end position="241"/>
    </location>
</feature>
<feature type="transmembrane region" description="Helical" evidence="8">
    <location>
        <begin position="459"/>
        <end position="478"/>
    </location>
</feature>
<dbReference type="RefSeq" id="XP_016761817.1">
    <property type="nucleotide sequence ID" value="XM_016905224.1"/>
</dbReference>
<evidence type="ECO:0000256" key="5">
    <source>
        <dbReference type="ARBA" id="ARBA00022989"/>
    </source>
</evidence>
<feature type="compositionally biased region" description="Basic and acidic residues" evidence="7">
    <location>
        <begin position="1"/>
        <end position="13"/>
    </location>
</feature>
<dbReference type="InterPro" id="IPR006042">
    <property type="entry name" value="Xan_ur_permease"/>
</dbReference>
<feature type="compositionally biased region" description="Polar residues" evidence="7">
    <location>
        <begin position="586"/>
        <end position="597"/>
    </location>
</feature>
<name>M3C047_SPHMS</name>
<dbReference type="InterPro" id="IPR006043">
    <property type="entry name" value="NCS2"/>
</dbReference>
<evidence type="ECO:0000256" key="7">
    <source>
        <dbReference type="SAM" id="MobiDB-lite"/>
    </source>
</evidence>
<dbReference type="AlphaFoldDB" id="M3C047"/>
<evidence type="ECO:0000256" key="8">
    <source>
        <dbReference type="SAM" id="Phobius"/>
    </source>
</evidence>
<evidence type="ECO:0000256" key="2">
    <source>
        <dbReference type="ARBA" id="ARBA00008821"/>
    </source>
</evidence>
<dbReference type="HOGENOM" id="CLU_017959_7_0_1"/>
<feature type="region of interest" description="Disordered" evidence="7">
    <location>
        <begin position="1"/>
        <end position="21"/>
    </location>
</feature>
<evidence type="ECO:0000256" key="1">
    <source>
        <dbReference type="ARBA" id="ARBA00004141"/>
    </source>
</evidence>
<evidence type="ECO:0000313" key="9">
    <source>
        <dbReference type="EMBL" id="EMF13696.1"/>
    </source>
</evidence>
<keyword evidence="4 8" id="KW-0812">Transmembrane</keyword>
<feature type="transmembrane region" description="Helical" evidence="8">
    <location>
        <begin position="69"/>
        <end position="96"/>
    </location>
</feature>
<feature type="transmembrane region" description="Helical" evidence="8">
    <location>
        <begin position="336"/>
        <end position="361"/>
    </location>
</feature>
<dbReference type="Pfam" id="PF00860">
    <property type="entry name" value="Xan_ur_permease"/>
    <property type="match status" value="1"/>
</dbReference>
<dbReference type="PANTHER" id="PTHR42810:SF2">
    <property type="entry name" value="PURINE PERMEASE C1399.01C-RELATED"/>
    <property type="match status" value="1"/>
</dbReference>
<proteinExistence type="inferred from homology"/>
<keyword evidence="3" id="KW-0813">Transport</keyword>
<evidence type="ECO:0000256" key="3">
    <source>
        <dbReference type="ARBA" id="ARBA00022448"/>
    </source>
</evidence>
<evidence type="ECO:0000256" key="4">
    <source>
        <dbReference type="ARBA" id="ARBA00022692"/>
    </source>
</evidence>
<feature type="transmembrane region" description="Helical" evidence="8">
    <location>
        <begin position="525"/>
        <end position="551"/>
    </location>
</feature>
<comment type="similarity">
    <text evidence="2">Belongs to the nucleobase:cation symporter-2 (NCS2) (TC 2.A.40) family.</text>
</comment>
<organism evidence="9 10">
    <name type="scientific">Sphaerulina musiva (strain SO2202)</name>
    <name type="common">Poplar stem canker fungus</name>
    <name type="synonym">Septoria musiva</name>
    <dbReference type="NCBI Taxonomy" id="692275"/>
    <lineage>
        <taxon>Eukaryota</taxon>
        <taxon>Fungi</taxon>
        <taxon>Dikarya</taxon>
        <taxon>Ascomycota</taxon>
        <taxon>Pezizomycotina</taxon>
        <taxon>Dothideomycetes</taxon>
        <taxon>Dothideomycetidae</taxon>
        <taxon>Mycosphaerellales</taxon>
        <taxon>Mycosphaerellaceae</taxon>
        <taxon>Sphaerulina</taxon>
    </lineage>
</organism>
<feature type="region of interest" description="Disordered" evidence="7">
    <location>
        <begin position="556"/>
        <end position="597"/>
    </location>
</feature>
<feature type="transmembrane region" description="Helical" evidence="8">
    <location>
        <begin position="490"/>
        <end position="513"/>
    </location>
</feature>
<dbReference type="OrthoDB" id="1641903at2759"/>
<dbReference type="GO" id="GO:0042907">
    <property type="term" value="F:xanthine transmembrane transporter activity"/>
    <property type="evidence" value="ECO:0007669"/>
    <property type="project" value="TreeGrafter"/>
</dbReference>
<feature type="transmembrane region" description="Helical" evidence="8">
    <location>
        <begin position="148"/>
        <end position="171"/>
    </location>
</feature>
<comment type="subcellular location">
    <subcellularLocation>
        <location evidence="1">Membrane</location>
        <topology evidence="1">Multi-pass membrane protein</topology>
    </subcellularLocation>
</comment>
<dbReference type="Proteomes" id="UP000016931">
    <property type="component" value="Unassembled WGS sequence"/>
</dbReference>
<dbReference type="PANTHER" id="PTHR42810">
    <property type="entry name" value="PURINE PERMEASE C1399.01C-RELATED"/>
    <property type="match status" value="1"/>
</dbReference>
<sequence>MVSEDYVKDDHPDTIVPETGPKKTWSDRRRGFIKAFTTREGLIGNYDYVFLFTPNIPFMKRSRRSAAPFFGLHDTMPVFLALLLGLQHALAMLAGIISPPIILSGAANLTGEVQNYLVSTALIVCACLSVIQITRFHIWKTPYHLGTGLISVVGVSFSTIPVATGALSQMYANGYCPTAADGTQLPCPRGYGAILGTQCVCALLEVFMSFIPPRWLKKIFPPLVTGPTVLLIGVALITTGMENWAGGTGSCMSRPESGIYQLCPNTNAPHALPWGSAEFIGLGFLVFVTIIMCERFGAPIMKSCSVVLGLLVGCIVAAACGYFDRSGIDAAPVASFIWVHTFPLSIYGPIVLPLLAVYIVLTMETIGDVTATCDVSKLQVDGPMFDSRIQGGVLADGINGILAGLCTITPMSVFAQNNGVIALTRCANRKAGYACCFWLLIMGIFAKFAAALVAIPSSVLGGMTTFLFSAVAVAGIRIMSTMPWTRRNRFILTAALAPGFGATLVPTWFSYVFTYTGDNHALTGFFNAISLVMETGFAVVAFLALILNLLLPEEDEDEDIPELTANTADEQDDAEEWDRIRAVRDGTSSSEPKGTAS</sequence>
<keyword evidence="6 8" id="KW-0472">Membrane</keyword>
<feature type="transmembrane region" description="Helical" evidence="8">
    <location>
        <begin position="431"/>
        <end position="453"/>
    </location>
</feature>
<dbReference type="EMBL" id="KB456263">
    <property type="protein sequence ID" value="EMF13696.1"/>
    <property type="molecule type" value="Genomic_DNA"/>
</dbReference>
<dbReference type="GO" id="GO:0005886">
    <property type="term" value="C:plasma membrane"/>
    <property type="evidence" value="ECO:0007669"/>
    <property type="project" value="TreeGrafter"/>
</dbReference>
<keyword evidence="5 8" id="KW-1133">Transmembrane helix</keyword>
<feature type="transmembrane region" description="Helical" evidence="8">
    <location>
        <begin position="274"/>
        <end position="293"/>
    </location>
</feature>
<feature type="transmembrane region" description="Helical" evidence="8">
    <location>
        <begin position="116"/>
        <end position="136"/>
    </location>
</feature>
<evidence type="ECO:0000256" key="6">
    <source>
        <dbReference type="ARBA" id="ARBA00023136"/>
    </source>
</evidence>
<feature type="transmembrane region" description="Helical" evidence="8">
    <location>
        <begin position="305"/>
        <end position="324"/>
    </location>
</feature>
<dbReference type="GeneID" id="27902361"/>
<dbReference type="eggNOG" id="ENOG502QQD4">
    <property type="taxonomic scope" value="Eukaryota"/>
</dbReference>
<gene>
    <name evidence="9" type="ORF">SEPMUDRAFT_148912</name>
</gene>
<reference evidence="9 10" key="1">
    <citation type="journal article" date="2012" name="PLoS Pathog.">
        <title>Diverse lifestyles and strategies of plant pathogenesis encoded in the genomes of eighteen Dothideomycetes fungi.</title>
        <authorList>
            <person name="Ohm R.A."/>
            <person name="Feau N."/>
            <person name="Henrissat B."/>
            <person name="Schoch C.L."/>
            <person name="Horwitz B.A."/>
            <person name="Barry K.W."/>
            <person name="Condon B.J."/>
            <person name="Copeland A.C."/>
            <person name="Dhillon B."/>
            <person name="Glaser F."/>
            <person name="Hesse C.N."/>
            <person name="Kosti I."/>
            <person name="LaButti K."/>
            <person name="Lindquist E.A."/>
            <person name="Lucas S."/>
            <person name="Salamov A.A."/>
            <person name="Bradshaw R.E."/>
            <person name="Ciuffetti L."/>
            <person name="Hamelin R.C."/>
            <person name="Kema G.H.J."/>
            <person name="Lawrence C."/>
            <person name="Scott J.A."/>
            <person name="Spatafora J.W."/>
            <person name="Turgeon B.G."/>
            <person name="de Wit P.J.G.M."/>
            <person name="Zhong S."/>
            <person name="Goodwin S.B."/>
            <person name="Grigoriev I.V."/>
        </authorList>
    </citation>
    <scope>NUCLEOTIDE SEQUENCE [LARGE SCALE GENOMIC DNA]</scope>
    <source>
        <strain evidence="9 10">SO2202</strain>
    </source>
</reference>
<dbReference type="PROSITE" id="PS01116">
    <property type="entry name" value="XANTH_URACIL_PERMASE"/>
    <property type="match status" value="1"/>
</dbReference>
<protein>
    <submittedName>
        <fullName evidence="9">Xanthine/uracil permease</fullName>
    </submittedName>
</protein>